<gene>
    <name evidence="1" type="ORF">Pla22_33140</name>
</gene>
<protein>
    <submittedName>
        <fullName evidence="1">Uncharacterized protein</fullName>
    </submittedName>
</protein>
<dbReference type="EMBL" id="SJPI01000002">
    <property type="protein sequence ID" value="TWT50571.1"/>
    <property type="molecule type" value="Genomic_DNA"/>
</dbReference>
<comment type="caution">
    <text evidence="1">The sequence shown here is derived from an EMBL/GenBank/DDBJ whole genome shotgun (WGS) entry which is preliminary data.</text>
</comment>
<proteinExistence type="predicted"/>
<dbReference type="AlphaFoldDB" id="A0A5C5WKL9"/>
<reference evidence="1 2" key="1">
    <citation type="submission" date="2019-02" db="EMBL/GenBank/DDBJ databases">
        <title>Deep-cultivation of Planctomycetes and their phenomic and genomic characterization uncovers novel biology.</title>
        <authorList>
            <person name="Wiegand S."/>
            <person name="Jogler M."/>
            <person name="Boedeker C."/>
            <person name="Pinto D."/>
            <person name="Vollmers J."/>
            <person name="Rivas-Marin E."/>
            <person name="Kohn T."/>
            <person name="Peeters S.H."/>
            <person name="Heuer A."/>
            <person name="Rast P."/>
            <person name="Oberbeckmann S."/>
            <person name="Bunk B."/>
            <person name="Jeske O."/>
            <person name="Meyerdierks A."/>
            <person name="Storesund J.E."/>
            <person name="Kallscheuer N."/>
            <person name="Luecker S."/>
            <person name="Lage O.M."/>
            <person name="Pohl T."/>
            <person name="Merkel B.J."/>
            <person name="Hornburger P."/>
            <person name="Mueller R.-W."/>
            <person name="Bruemmer F."/>
            <person name="Labrenz M."/>
            <person name="Spormann A.M."/>
            <person name="Op Den Camp H."/>
            <person name="Overmann J."/>
            <person name="Amann R."/>
            <person name="Jetten M.S.M."/>
            <person name="Mascher T."/>
            <person name="Medema M.H."/>
            <person name="Devos D.P."/>
            <person name="Kaster A.-K."/>
            <person name="Ovreas L."/>
            <person name="Rohde M."/>
            <person name="Galperin M.Y."/>
            <person name="Jogler C."/>
        </authorList>
    </citation>
    <scope>NUCLEOTIDE SEQUENCE [LARGE SCALE GENOMIC DNA]</scope>
    <source>
        <strain evidence="1 2">Pla22</strain>
    </source>
</reference>
<dbReference type="Proteomes" id="UP000316598">
    <property type="component" value="Unassembled WGS sequence"/>
</dbReference>
<name>A0A5C5WKL9_9BACT</name>
<keyword evidence="2" id="KW-1185">Reference proteome</keyword>
<accession>A0A5C5WKL9</accession>
<evidence type="ECO:0000313" key="2">
    <source>
        <dbReference type="Proteomes" id="UP000316598"/>
    </source>
</evidence>
<organism evidence="1 2">
    <name type="scientific">Rubripirellula amarantea</name>
    <dbReference type="NCBI Taxonomy" id="2527999"/>
    <lineage>
        <taxon>Bacteria</taxon>
        <taxon>Pseudomonadati</taxon>
        <taxon>Planctomycetota</taxon>
        <taxon>Planctomycetia</taxon>
        <taxon>Pirellulales</taxon>
        <taxon>Pirellulaceae</taxon>
        <taxon>Rubripirellula</taxon>
    </lineage>
</organism>
<sequence length="201" mass="22029">MGKQLKFDVPIALGERLDPGSFEFTLEGLDGAQGTFEMDADASVVHASVDLKEPLKTQRQFGKISMFSDQTGHLASTDLIVQPSQAIRIMPGLLTFSQDEDGGDYKARAFVRVESDDDGSSESPKSAFITLSGESCEFKVDSKSLSGGIWQTHFSISEEKQKTLFESNSDRGSPVNLSIRVVCGKETLTRDISATFKEFER</sequence>
<evidence type="ECO:0000313" key="1">
    <source>
        <dbReference type="EMBL" id="TWT50571.1"/>
    </source>
</evidence>